<reference evidence="5" key="2">
    <citation type="submission" date="2008-07" db="EMBL/GenBank/DDBJ databases">
        <authorList>
            <person name="Genoscope - CEA"/>
        </authorList>
    </citation>
    <scope>NUCLEOTIDE SEQUENCE</scope>
    <source>
        <strain evidence="5">S mat+</strain>
    </source>
</reference>
<keyword evidence="1" id="KW-0547">Nucleotide-binding</keyword>
<dbReference type="CDD" id="cd18793">
    <property type="entry name" value="SF2_C_SNF"/>
    <property type="match status" value="1"/>
</dbReference>
<dbReference type="VEuPathDB" id="FungiDB:PODANS_5_10532"/>
<dbReference type="GO" id="GO:0006281">
    <property type="term" value="P:DNA repair"/>
    <property type="evidence" value="ECO:0007669"/>
    <property type="project" value="TreeGrafter"/>
</dbReference>
<dbReference type="OrthoDB" id="4589670at2759"/>
<keyword evidence="3" id="KW-0067">ATP-binding</keyword>
<dbReference type="Pfam" id="PF00271">
    <property type="entry name" value="Helicase_C"/>
    <property type="match status" value="1"/>
</dbReference>
<reference evidence="5 7" key="1">
    <citation type="journal article" date="2008" name="Genome Biol.">
        <title>The genome sequence of the model ascomycete fungus Podospora anserina.</title>
        <authorList>
            <person name="Espagne E."/>
            <person name="Lespinet O."/>
            <person name="Malagnac F."/>
            <person name="Da Silva C."/>
            <person name="Jaillon O."/>
            <person name="Porcel B.M."/>
            <person name="Couloux A."/>
            <person name="Aury J.-M."/>
            <person name="Segurens B."/>
            <person name="Poulain J."/>
            <person name="Anthouard V."/>
            <person name="Grossetete S."/>
            <person name="Khalili H."/>
            <person name="Coppin E."/>
            <person name="Dequard-Chablat M."/>
            <person name="Picard M."/>
            <person name="Contamine V."/>
            <person name="Arnaise S."/>
            <person name="Bourdais A."/>
            <person name="Berteaux-Lecellier V."/>
            <person name="Gautheret D."/>
            <person name="de Vries R.P."/>
            <person name="Battaglia E."/>
            <person name="Coutinho P.M."/>
            <person name="Danchin E.G.J."/>
            <person name="Henrissat B."/>
            <person name="El Khoury R."/>
            <person name="Sainsard-Chanet A."/>
            <person name="Boivin A."/>
            <person name="Pinan-Lucarre B."/>
            <person name="Sellem C.H."/>
            <person name="Debuchy R."/>
            <person name="Wincker P."/>
            <person name="Weissenbach J."/>
            <person name="Silar P."/>
        </authorList>
    </citation>
    <scope>NUCLEOTIDE SEQUENCE [LARGE SCALE GENOMIC DNA]</scope>
    <source>
        <strain evidence="7">S / ATCC MYA-4624 / DSM 980 / FGSC 10383</strain>
        <strain evidence="5">S mat+</strain>
    </source>
</reference>
<dbReference type="SUPFAM" id="SSF52540">
    <property type="entry name" value="P-loop containing nucleoside triphosphate hydrolases"/>
    <property type="match status" value="1"/>
</dbReference>
<dbReference type="PROSITE" id="PS51194">
    <property type="entry name" value="HELICASE_CTER"/>
    <property type="match status" value="1"/>
</dbReference>
<dbReference type="EMBL" id="FO904940">
    <property type="protein sequence ID" value="CDP30300.1"/>
    <property type="molecule type" value="Genomic_DNA"/>
</dbReference>
<dbReference type="eggNOG" id="KOG1001">
    <property type="taxonomic scope" value="Eukaryota"/>
</dbReference>
<evidence type="ECO:0000256" key="1">
    <source>
        <dbReference type="ARBA" id="ARBA00022741"/>
    </source>
</evidence>
<proteinExistence type="predicted"/>
<dbReference type="STRING" id="515849.B2APC1"/>
<dbReference type="RefSeq" id="XP_001905595.1">
    <property type="nucleotide sequence ID" value="XM_001905560.1"/>
</dbReference>
<evidence type="ECO:0000256" key="2">
    <source>
        <dbReference type="ARBA" id="ARBA00022801"/>
    </source>
</evidence>
<dbReference type="InterPro" id="IPR049730">
    <property type="entry name" value="SNF2/RAD54-like_C"/>
</dbReference>
<dbReference type="KEGG" id="pan:PODANSg2622"/>
<dbReference type="InterPro" id="IPR050628">
    <property type="entry name" value="SNF2_RAD54_helicase_TF"/>
</dbReference>
<dbReference type="InterPro" id="IPR001650">
    <property type="entry name" value="Helicase_C-like"/>
</dbReference>
<dbReference type="GO" id="GO:0005524">
    <property type="term" value="F:ATP binding"/>
    <property type="evidence" value="ECO:0007669"/>
    <property type="project" value="UniProtKB-KW"/>
</dbReference>
<organism evidence="5">
    <name type="scientific">Podospora anserina (strain S / ATCC MYA-4624 / DSM 980 / FGSC 10383)</name>
    <name type="common">Pleurage anserina</name>
    <dbReference type="NCBI Taxonomy" id="515849"/>
    <lineage>
        <taxon>Eukaryota</taxon>
        <taxon>Fungi</taxon>
        <taxon>Dikarya</taxon>
        <taxon>Ascomycota</taxon>
        <taxon>Pezizomycotina</taxon>
        <taxon>Sordariomycetes</taxon>
        <taxon>Sordariomycetidae</taxon>
        <taxon>Sordariales</taxon>
        <taxon>Podosporaceae</taxon>
        <taxon>Podospora</taxon>
        <taxon>Podospora anserina</taxon>
    </lineage>
</organism>
<sequence>MSRPCYNATKSTANPPSIVFSFWMKSLDLVENLLKKHDIAFRRVDGSRSKNDRRASLHDFRTKDVPVLLMTFGTGSMGLNDLNVARRVHILEPQWNPSVENQAIGRVSRFGQTREVTVIRYVMKKSIEEVSDFKPLFECTRGDADTPPTSRPSFLPTDFPGFSFSGAAARKRAAHDFRFPQTPSHIDPAAFAMHDKDQGRIAEALGRWEEGGV</sequence>
<evidence type="ECO:0000313" key="6">
    <source>
        <dbReference type="EMBL" id="CDP30300.1"/>
    </source>
</evidence>
<dbReference type="AlphaFoldDB" id="B2APC1"/>
<evidence type="ECO:0000313" key="5">
    <source>
        <dbReference type="EMBL" id="CAP65838.1"/>
    </source>
</evidence>
<dbReference type="Gene3D" id="3.40.50.300">
    <property type="entry name" value="P-loop containing nucleotide triphosphate hydrolases"/>
    <property type="match status" value="1"/>
</dbReference>
<dbReference type="Proteomes" id="UP000001197">
    <property type="component" value="Chromosome 5"/>
</dbReference>
<dbReference type="InterPro" id="IPR027417">
    <property type="entry name" value="P-loop_NTPase"/>
</dbReference>
<protein>
    <submittedName>
        <fullName evidence="5">Podospora anserina S mat+ genomic DNA chromosome 5, supercontig 10</fullName>
    </submittedName>
</protein>
<dbReference type="EMBL" id="CU633876">
    <property type="protein sequence ID" value="CAP65838.1"/>
    <property type="molecule type" value="Genomic_DNA"/>
</dbReference>
<keyword evidence="2" id="KW-0378">Hydrolase</keyword>
<reference evidence="6" key="4">
    <citation type="submission" date="2015-04" db="EMBL/GenBank/DDBJ databases">
        <title>Maintaining two mating types: Structure of the mating type locus and its role in heterokaryosis in Podospora anserina.</title>
        <authorList>
            <person name="Grognet P."/>
            <person name="Bidard F."/>
            <person name="Kuchly C."/>
            <person name="Chan Ho Tong L."/>
            <person name="Coppin E."/>
            <person name="Ait Benkhali J."/>
            <person name="Couloux A."/>
            <person name="Wincker P."/>
            <person name="Debuchy R."/>
            <person name="Silar P."/>
        </authorList>
    </citation>
    <scope>NUCLEOTIDE SEQUENCE</scope>
</reference>
<dbReference type="SMART" id="SM00490">
    <property type="entry name" value="HELICc"/>
    <property type="match status" value="1"/>
</dbReference>
<evidence type="ECO:0000313" key="7">
    <source>
        <dbReference type="Proteomes" id="UP000001197"/>
    </source>
</evidence>
<dbReference type="GO" id="GO:0008094">
    <property type="term" value="F:ATP-dependent activity, acting on DNA"/>
    <property type="evidence" value="ECO:0007669"/>
    <property type="project" value="TreeGrafter"/>
</dbReference>
<dbReference type="GeneID" id="6189893"/>
<feature type="domain" description="Helicase C-terminal" evidence="4">
    <location>
        <begin position="1"/>
        <end position="155"/>
    </location>
</feature>
<accession>B2APC1</accession>
<name>B2APC1_PODAN</name>
<evidence type="ECO:0000259" key="4">
    <source>
        <dbReference type="PROSITE" id="PS51194"/>
    </source>
</evidence>
<reference evidence="7" key="3">
    <citation type="journal article" date="2014" name="Genetics">
        <title>Maintaining two mating types: Structure of the mating type locus and its role in heterokaryosis in Podospora anserina.</title>
        <authorList>
            <person name="Grognet P."/>
            <person name="Bidard F."/>
            <person name="Kuchly C."/>
            <person name="Tong L.C.H."/>
            <person name="Coppin E."/>
            <person name="Benkhali J.A."/>
            <person name="Couloux A."/>
            <person name="Wincker P."/>
            <person name="Debuchy R."/>
            <person name="Silar P."/>
        </authorList>
    </citation>
    <scope>GENOME REANNOTATION</scope>
    <source>
        <strain evidence="7">S / ATCC MYA-4624 / DSM 980 / FGSC 10383</strain>
    </source>
</reference>
<dbReference type="GO" id="GO:0005634">
    <property type="term" value="C:nucleus"/>
    <property type="evidence" value="ECO:0007669"/>
    <property type="project" value="TreeGrafter"/>
</dbReference>
<gene>
    <name evidence="5" type="ORF">PODANS_5_10532</name>
</gene>
<dbReference type="PANTHER" id="PTHR45626:SF22">
    <property type="entry name" value="DNA REPAIR PROTEIN RAD5"/>
    <property type="match status" value="1"/>
</dbReference>
<keyword evidence="7" id="KW-1185">Reference proteome</keyword>
<dbReference type="HOGENOM" id="CLU_1294894_0_0_1"/>
<dbReference type="PANTHER" id="PTHR45626">
    <property type="entry name" value="TRANSCRIPTION TERMINATION FACTOR 2-RELATED"/>
    <property type="match status" value="1"/>
</dbReference>
<dbReference type="GO" id="GO:0016787">
    <property type="term" value="F:hydrolase activity"/>
    <property type="evidence" value="ECO:0007669"/>
    <property type="project" value="UniProtKB-KW"/>
</dbReference>
<evidence type="ECO:0000256" key="3">
    <source>
        <dbReference type="ARBA" id="ARBA00022840"/>
    </source>
</evidence>